<evidence type="ECO:0000313" key="3">
    <source>
        <dbReference type="EMBL" id="KAG0148676.1"/>
    </source>
</evidence>
<dbReference type="Pfam" id="PF07669">
    <property type="entry name" value="Eco57I"/>
    <property type="match status" value="1"/>
</dbReference>
<dbReference type="SUPFAM" id="SSF53335">
    <property type="entry name" value="S-adenosyl-L-methionine-dependent methyltransferases"/>
    <property type="match status" value="1"/>
</dbReference>
<name>A0A9P6NKG9_9BASI</name>
<dbReference type="GO" id="GO:0032259">
    <property type="term" value="P:methylation"/>
    <property type="evidence" value="ECO:0007669"/>
    <property type="project" value="InterPro"/>
</dbReference>
<feature type="compositionally biased region" description="Low complexity" evidence="1">
    <location>
        <begin position="258"/>
        <end position="271"/>
    </location>
</feature>
<reference evidence="3" key="1">
    <citation type="submission" date="2013-11" db="EMBL/GenBank/DDBJ databases">
        <title>Genome sequence of the fusiform rust pathogen reveals effectors for host alternation and coevolution with pine.</title>
        <authorList>
            <consortium name="DOE Joint Genome Institute"/>
            <person name="Smith K."/>
            <person name="Pendleton A."/>
            <person name="Kubisiak T."/>
            <person name="Anderson C."/>
            <person name="Salamov A."/>
            <person name="Aerts A."/>
            <person name="Riley R."/>
            <person name="Clum A."/>
            <person name="Lindquist E."/>
            <person name="Ence D."/>
            <person name="Campbell M."/>
            <person name="Kronenberg Z."/>
            <person name="Feau N."/>
            <person name="Dhillon B."/>
            <person name="Hamelin R."/>
            <person name="Burleigh J."/>
            <person name="Smith J."/>
            <person name="Yandell M."/>
            <person name="Nelson C."/>
            <person name="Grigoriev I."/>
            <person name="Davis J."/>
        </authorList>
    </citation>
    <scope>NUCLEOTIDE SEQUENCE</scope>
    <source>
        <strain evidence="3">G11</strain>
    </source>
</reference>
<feature type="compositionally biased region" description="Basic and acidic residues" evidence="1">
    <location>
        <begin position="69"/>
        <end position="78"/>
    </location>
</feature>
<feature type="compositionally biased region" description="Polar residues" evidence="1">
    <location>
        <begin position="1"/>
        <end position="11"/>
    </location>
</feature>
<dbReference type="PANTHER" id="PTHR18895">
    <property type="entry name" value="HEMK METHYLTRANSFERASE"/>
    <property type="match status" value="1"/>
</dbReference>
<feature type="region of interest" description="Disordered" evidence="1">
    <location>
        <begin position="327"/>
        <end position="372"/>
    </location>
</feature>
<dbReference type="GO" id="GO:0006304">
    <property type="term" value="P:DNA modification"/>
    <property type="evidence" value="ECO:0007669"/>
    <property type="project" value="InterPro"/>
</dbReference>
<evidence type="ECO:0000313" key="4">
    <source>
        <dbReference type="Proteomes" id="UP000886653"/>
    </source>
</evidence>
<feature type="compositionally biased region" description="Polar residues" evidence="1">
    <location>
        <begin position="190"/>
        <end position="212"/>
    </location>
</feature>
<evidence type="ECO:0000256" key="1">
    <source>
        <dbReference type="SAM" id="MobiDB-lite"/>
    </source>
</evidence>
<feature type="compositionally biased region" description="Polar residues" evidence="1">
    <location>
        <begin position="274"/>
        <end position="295"/>
    </location>
</feature>
<comment type="caution">
    <text evidence="3">The sequence shown here is derived from an EMBL/GenBank/DDBJ whole genome shotgun (WGS) entry which is preliminary data.</text>
</comment>
<feature type="domain" description="Type II methyltransferase M.TaqI-like" evidence="2">
    <location>
        <begin position="566"/>
        <end position="664"/>
    </location>
</feature>
<proteinExistence type="predicted"/>
<feature type="region of interest" description="Disordered" evidence="1">
    <location>
        <begin position="106"/>
        <end position="172"/>
    </location>
</feature>
<dbReference type="InterPro" id="IPR002052">
    <property type="entry name" value="DNA_methylase_N6_adenine_CS"/>
</dbReference>
<feature type="compositionally biased region" description="Basic residues" evidence="1">
    <location>
        <begin position="111"/>
        <end position="120"/>
    </location>
</feature>
<dbReference type="AlphaFoldDB" id="A0A9P6NKG9"/>
<dbReference type="GO" id="GO:0005739">
    <property type="term" value="C:mitochondrion"/>
    <property type="evidence" value="ECO:0007669"/>
    <property type="project" value="TreeGrafter"/>
</dbReference>
<keyword evidence="4" id="KW-1185">Reference proteome</keyword>
<dbReference type="CDD" id="cd02440">
    <property type="entry name" value="AdoMet_MTases"/>
    <property type="match status" value="1"/>
</dbReference>
<dbReference type="GO" id="GO:0003676">
    <property type="term" value="F:nucleic acid binding"/>
    <property type="evidence" value="ECO:0007669"/>
    <property type="project" value="InterPro"/>
</dbReference>
<evidence type="ECO:0000259" key="2">
    <source>
        <dbReference type="Pfam" id="PF07669"/>
    </source>
</evidence>
<dbReference type="InterPro" id="IPR029063">
    <property type="entry name" value="SAM-dependent_MTases_sf"/>
</dbReference>
<sequence>MEPGSVTNRSVDSWHPPPEVRQFSKRTKFLTPQQQEAYDLRRLKAQKRVERKARAAQVKKDRAARRQGRKEQKIRDHKAELERLRQIRIAGDNNLKSGLAYFPTSIESMPKKPKKPKKPKLKELKELKKPSLSVPRNEDDHVNRPATGRTTTPERVAQSHLLTRQPPHLGRRLETDQPHLADHFTLTGKMSQPVQGSSLATHTATHRSSPAIQPTWHESAASAPASTVTRSQPQQSKYDSTYQVCPPARPQTPLSSTPMPGGIPRSISGPGQEARQTNHQSQSTSTGNHRQSHTSIEQDMHHSLRVAPHQAISAEMRVSGLDTFRNPPPHLPNNLCSVSNPTAHRQDSRASQRSTDNAEQFHPLDRAATPPVFQTLPLPDTGDFALKNQLVKMYMSEDGLTTPTPEHNQRSEVEFGWLKAAAHREIQRTRLAPFSPTSLSDHLKVQDQVSSMIQELLREWIGEYTVNKKPIAYIIGDIPFGNMNFAIHPPILIPRPETEEWTHKLYTVIQGCLECENSHNSKQEGSGPVPLDSQTGKYNVRILDIGAGSGCISNFLAFNLAHALVVGVDIDKNAVELSKRNAFTHGLTFFQKQANKDHRTKIKFRGQASFAVADLFSPSFEQEITQMLRRRAEQESGVESRGNESEGFDIIVSNPPYITRADYQRLPPSVKNWETSLAFIGHRSLSSDPQTRQSPTEKLLYAGSHHFLDKPTPAATPSLHPQTVTVMQELGLKLPKKMRESPSTADQEGQSAEKDDGLDFYRQIINLVSKGVLLRRPVLSDNAPKQGIRQLPRLVLEVGKGQAEVVKSLMLAKLKSSGIVNRVEIWDDFGGIGRVVVGFGE</sequence>
<dbReference type="PROSITE" id="PS00092">
    <property type="entry name" value="N6_MTASE"/>
    <property type="match status" value="1"/>
</dbReference>
<feature type="region of interest" description="Disordered" evidence="1">
    <location>
        <begin position="1"/>
        <end position="28"/>
    </location>
</feature>
<organism evidence="3 4">
    <name type="scientific">Cronartium quercuum f. sp. fusiforme G11</name>
    <dbReference type="NCBI Taxonomy" id="708437"/>
    <lineage>
        <taxon>Eukaryota</taxon>
        <taxon>Fungi</taxon>
        <taxon>Dikarya</taxon>
        <taxon>Basidiomycota</taxon>
        <taxon>Pucciniomycotina</taxon>
        <taxon>Pucciniomycetes</taxon>
        <taxon>Pucciniales</taxon>
        <taxon>Coleosporiaceae</taxon>
        <taxon>Cronartium</taxon>
    </lineage>
</organism>
<dbReference type="Proteomes" id="UP000886653">
    <property type="component" value="Unassembled WGS sequence"/>
</dbReference>
<dbReference type="InterPro" id="IPR050320">
    <property type="entry name" value="N5-glutamine_MTase"/>
</dbReference>
<dbReference type="Gene3D" id="3.40.50.150">
    <property type="entry name" value="Vaccinia Virus protein VP39"/>
    <property type="match status" value="1"/>
</dbReference>
<dbReference type="GO" id="GO:0008168">
    <property type="term" value="F:methyltransferase activity"/>
    <property type="evidence" value="ECO:0007669"/>
    <property type="project" value="InterPro"/>
</dbReference>
<dbReference type="EMBL" id="MU167234">
    <property type="protein sequence ID" value="KAG0148676.1"/>
    <property type="molecule type" value="Genomic_DNA"/>
</dbReference>
<dbReference type="OrthoDB" id="269872at2759"/>
<dbReference type="PANTHER" id="PTHR18895:SF74">
    <property type="entry name" value="MTRF1L RELEASE FACTOR GLUTAMINE METHYLTRANSFERASE"/>
    <property type="match status" value="1"/>
</dbReference>
<feature type="region of interest" description="Disordered" evidence="1">
    <location>
        <begin position="46"/>
        <end position="78"/>
    </location>
</feature>
<feature type="compositionally biased region" description="Polar residues" evidence="1">
    <location>
        <begin position="334"/>
        <end position="343"/>
    </location>
</feature>
<dbReference type="InterPro" id="IPR011639">
    <property type="entry name" value="MethylTrfase_TaqI-like_dom"/>
</dbReference>
<feature type="compositionally biased region" description="Polar residues" evidence="1">
    <location>
        <begin position="224"/>
        <end position="243"/>
    </location>
</feature>
<feature type="region of interest" description="Disordered" evidence="1">
    <location>
        <begin position="190"/>
        <end position="296"/>
    </location>
</feature>
<accession>A0A9P6NKG9</accession>
<protein>
    <recommendedName>
        <fullName evidence="2">Type II methyltransferase M.TaqI-like domain-containing protein</fullName>
    </recommendedName>
</protein>
<gene>
    <name evidence="3" type="ORF">CROQUDRAFT_40955</name>
</gene>